<gene>
    <name evidence="1" type="ORF">BDA96_10G287200</name>
</gene>
<dbReference type="EMBL" id="CM027689">
    <property type="protein sequence ID" value="KAG0515536.1"/>
    <property type="molecule type" value="Genomic_DNA"/>
</dbReference>
<protein>
    <submittedName>
        <fullName evidence="1">Uncharacterized protein</fullName>
    </submittedName>
</protein>
<evidence type="ECO:0000313" key="2">
    <source>
        <dbReference type="Proteomes" id="UP000807115"/>
    </source>
</evidence>
<reference evidence="1" key="1">
    <citation type="journal article" date="2019" name="BMC Genomics">
        <title>A new reference genome for Sorghum bicolor reveals high levels of sequence similarity between sweet and grain genotypes: implications for the genetics of sugar metabolism.</title>
        <authorList>
            <person name="Cooper E.A."/>
            <person name="Brenton Z.W."/>
            <person name="Flinn B.S."/>
            <person name="Jenkins J."/>
            <person name="Shu S."/>
            <person name="Flowers D."/>
            <person name="Luo F."/>
            <person name="Wang Y."/>
            <person name="Xia P."/>
            <person name="Barry K."/>
            <person name="Daum C."/>
            <person name="Lipzen A."/>
            <person name="Yoshinaga Y."/>
            <person name="Schmutz J."/>
            <person name="Saski C."/>
            <person name="Vermerris W."/>
            <person name="Kresovich S."/>
        </authorList>
    </citation>
    <scope>NUCLEOTIDE SEQUENCE</scope>
</reference>
<name>A0A921Q5Y7_SORBI</name>
<proteinExistence type="predicted"/>
<dbReference type="Proteomes" id="UP000807115">
    <property type="component" value="Chromosome 10"/>
</dbReference>
<organism evidence="1 2">
    <name type="scientific">Sorghum bicolor</name>
    <name type="common">Sorghum</name>
    <name type="synonym">Sorghum vulgare</name>
    <dbReference type="NCBI Taxonomy" id="4558"/>
    <lineage>
        <taxon>Eukaryota</taxon>
        <taxon>Viridiplantae</taxon>
        <taxon>Streptophyta</taxon>
        <taxon>Embryophyta</taxon>
        <taxon>Tracheophyta</taxon>
        <taxon>Spermatophyta</taxon>
        <taxon>Magnoliopsida</taxon>
        <taxon>Liliopsida</taxon>
        <taxon>Poales</taxon>
        <taxon>Poaceae</taxon>
        <taxon>PACMAD clade</taxon>
        <taxon>Panicoideae</taxon>
        <taxon>Andropogonodae</taxon>
        <taxon>Andropogoneae</taxon>
        <taxon>Sorghinae</taxon>
        <taxon>Sorghum</taxon>
    </lineage>
</organism>
<sequence length="116" mass="12705">MGAGTTLSPDAMDLVTRAKATRRRTPTVRDPGESLLFDTTITVVDDDAIFVLKLLPSSSVCTSKSLQLITSTIVLLASILMRWCFPQFPEITLHVAKTEGNGNIRNFSLCSLNMFL</sequence>
<reference evidence="1" key="2">
    <citation type="submission" date="2020-10" db="EMBL/GenBank/DDBJ databases">
        <authorList>
            <person name="Cooper E.A."/>
            <person name="Brenton Z.W."/>
            <person name="Flinn B.S."/>
            <person name="Jenkins J."/>
            <person name="Shu S."/>
            <person name="Flowers D."/>
            <person name="Luo F."/>
            <person name="Wang Y."/>
            <person name="Xia P."/>
            <person name="Barry K."/>
            <person name="Daum C."/>
            <person name="Lipzen A."/>
            <person name="Yoshinaga Y."/>
            <person name="Schmutz J."/>
            <person name="Saski C."/>
            <person name="Vermerris W."/>
            <person name="Kresovich S."/>
        </authorList>
    </citation>
    <scope>NUCLEOTIDE SEQUENCE</scope>
</reference>
<dbReference type="AlphaFoldDB" id="A0A921Q5Y7"/>
<comment type="caution">
    <text evidence="1">The sequence shown here is derived from an EMBL/GenBank/DDBJ whole genome shotgun (WGS) entry which is preliminary data.</text>
</comment>
<evidence type="ECO:0000313" key="1">
    <source>
        <dbReference type="EMBL" id="KAG0515536.1"/>
    </source>
</evidence>
<accession>A0A921Q5Y7</accession>